<name>A0A1G7ZGG4_CHIFI</name>
<dbReference type="Proteomes" id="UP000199045">
    <property type="component" value="Unassembled WGS sequence"/>
</dbReference>
<accession>A0A1G7ZGG4</accession>
<feature type="signal peptide" evidence="2">
    <location>
        <begin position="1"/>
        <end position="22"/>
    </location>
</feature>
<sequence length="333" mass="36238">MKTKAALMAALCAVLSVSTTQAQNIKPTSKFYVKIAGGYYFSVFPGQFPKVGSYQPHDQHLEYNPTTETSTSVSEKVLTGSYGAGGRGGLSFGWNINRYIAVEGTFNYYRSKKNLMTREVTTMAGSNQTLGKIESHGFVDAIDFAPGVVISPGFAKVNPYVRVGMVIPLWGNLKIETDASRSGTASVGGQTVLTQTSIHRKETVKPNVTIGFQGAMGVVFPVAKKLDIFVEAEYRNIPVRSKKKEVTAYDETISLLNPANGSVISQQRRALNDLSTAERHTEYVTTLDQTSNTPVSQQGATVTYKHNDQPANDLKSYINIGGLGANVGLRWRF</sequence>
<feature type="chain" id="PRO_5011534925" evidence="2">
    <location>
        <begin position="23"/>
        <end position="333"/>
    </location>
</feature>
<gene>
    <name evidence="4" type="ORF">SAMN04488121_108257</name>
</gene>
<feature type="domain" description="Outer membrane protein beta-barrel" evidence="3">
    <location>
        <begin position="11"/>
        <end position="237"/>
    </location>
</feature>
<dbReference type="InterPro" id="IPR027385">
    <property type="entry name" value="Beta-barrel_OMP"/>
</dbReference>
<keyword evidence="1 2" id="KW-0732">Signal</keyword>
<dbReference type="AlphaFoldDB" id="A0A1G7ZGG4"/>
<evidence type="ECO:0000259" key="3">
    <source>
        <dbReference type="Pfam" id="PF13505"/>
    </source>
</evidence>
<evidence type="ECO:0000313" key="5">
    <source>
        <dbReference type="Proteomes" id="UP000199045"/>
    </source>
</evidence>
<dbReference type="STRING" id="104663.SAMN04488121_108257"/>
<evidence type="ECO:0000313" key="4">
    <source>
        <dbReference type="EMBL" id="SDH07677.1"/>
    </source>
</evidence>
<dbReference type="RefSeq" id="WP_089836562.1">
    <property type="nucleotide sequence ID" value="NZ_FNBN01000008.1"/>
</dbReference>
<dbReference type="Pfam" id="PF13505">
    <property type="entry name" value="OMP_b-brl"/>
    <property type="match status" value="1"/>
</dbReference>
<evidence type="ECO:0000256" key="1">
    <source>
        <dbReference type="ARBA" id="ARBA00022729"/>
    </source>
</evidence>
<dbReference type="EMBL" id="FNBN01000008">
    <property type="protein sequence ID" value="SDH07677.1"/>
    <property type="molecule type" value="Genomic_DNA"/>
</dbReference>
<dbReference type="OrthoDB" id="1322659at2"/>
<organism evidence="4 5">
    <name type="scientific">Chitinophaga filiformis</name>
    <name type="common">Myxococcus filiformis</name>
    <name type="synonym">Flexibacter filiformis</name>
    <dbReference type="NCBI Taxonomy" id="104663"/>
    <lineage>
        <taxon>Bacteria</taxon>
        <taxon>Pseudomonadati</taxon>
        <taxon>Bacteroidota</taxon>
        <taxon>Chitinophagia</taxon>
        <taxon>Chitinophagales</taxon>
        <taxon>Chitinophagaceae</taxon>
        <taxon>Chitinophaga</taxon>
    </lineage>
</organism>
<proteinExistence type="predicted"/>
<dbReference type="Gene3D" id="2.40.160.20">
    <property type="match status" value="1"/>
</dbReference>
<evidence type="ECO:0000256" key="2">
    <source>
        <dbReference type="SAM" id="SignalP"/>
    </source>
</evidence>
<dbReference type="InterPro" id="IPR011250">
    <property type="entry name" value="OMP/PagP_B-barrel"/>
</dbReference>
<dbReference type="SUPFAM" id="SSF56925">
    <property type="entry name" value="OMPA-like"/>
    <property type="match status" value="1"/>
</dbReference>
<reference evidence="4 5" key="1">
    <citation type="submission" date="2016-10" db="EMBL/GenBank/DDBJ databases">
        <authorList>
            <person name="de Groot N.N."/>
        </authorList>
    </citation>
    <scope>NUCLEOTIDE SEQUENCE [LARGE SCALE GENOMIC DNA]</scope>
    <source>
        <strain evidence="4 5">DSM 527</strain>
    </source>
</reference>
<protein>
    <submittedName>
        <fullName evidence="4">Outer membrane protein beta-barrel domain-containing protein</fullName>
    </submittedName>
</protein>